<dbReference type="Gene3D" id="3.90.170.10">
    <property type="entry name" value="Adenylosuccinate Synthetase, subunit A, domain 3"/>
    <property type="match status" value="1"/>
</dbReference>
<dbReference type="GO" id="GO:0044208">
    <property type="term" value="P:'de novo' AMP biosynthetic process"/>
    <property type="evidence" value="ECO:0007669"/>
    <property type="project" value="UniProtKB-UniRule"/>
</dbReference>
<organism evidence="12 13">
    <name type="scientific">Acanthamoeba castellanii (strain ATCC 30010 / Neff)</name>
    <dbReference type="NCBI Taxonomy" id="1257118"/>
    <lineage>
        <taxon>Eukaryota</taxon>
        <taxon>Amoebozoa</taxon>
        <taxon>Discosea</taxon>
        <taxon>Longamoebia</taxon>
        <taxon>Centramoebida</taxon>
        <taxon>Acanthamoebidae</taxon>
        <taxon>Acanthamoeba</taxon>
    </lineage>
</organism>
<dbReference type="PROSITE" id="PS01266">
    <property type="entry name" value="ADENYLOSUCCIN_SYN_1"/>
    <property type="match status" value="1"/>
</dbReference>
<dbReference type="Gene3D" id="1.10.300.10">
    <property type="entry name" value="Adenylosuccinate Synthetase, subunit A, domain 2"/>
    <property type="match status" value="1"/>
</dbReference>
<feature type="binding site" evidence="8">
    <location>
        <begin position="519"/>
        <end position="521"/>
    </location>
    <ligand>
        <name>GTP</name>
        <dbReference type="ChEBI" id="CHEBI:37565"/>
    </ligand>
</feature>
<feature type="binding site" evidence="8">
    <location>
        <position position="147"/>
    </location>
    <ligand>
        <name>Mg(2+)</name>
        <dbReference type="ChEBI" id="CHEBI:18420"/>
    </ligand>
</feature>
<dbReference type="FunFam" id="1.10.300.10:FF:000001">
    <property type="entry name" value="Adenylosuccinate synthetase"/>
    <property type="match status" value="1"/>
</dbReference>
<dbReference type="OrthoDB" id="10265645at2759"/>
<feature type="binding site" evidence="8">
    <location>
        <position position="411"/>
    </location>
    <ligand>
        <name>GTP</name>
        <dbReference type="ChEBI" id="CHEBI:37565"/>
    </ligand>
</feature>
<dbReference type="EC" id="6.3.4.4" evidence="8 10"/>
<dbReference type="InterPro" id="IPR033128">
    <property type="entry name" value="Adenylosuccin_syn_Lys_AS"/>
</dbReference>
<feature type="active site" description="Proton acceptor" evidence="8">
    <location>
        <position position="120"/>
    </location>
</feature>
<keyword evidence="2 8" id="KW-0436">Ligase</keyword>
<keyword evidence="7 8" id="KW-0342">GTP-binding</keyword>
<dbReference type="InterPro" id="IPR018220">
    <property type="entry name" value="Adenylosuccin_syn_GTP-bd"/>
</dbReference>
<comment type="pathway">
    <text evidence="8 10">Purine metabolism; AMP biosynthesis via de novo pathway; AMP from IMP: step 1/2.</text>
</comment>
<keyword evidence="4 8" id="KW-0547">Nucleotide-binding</keyword>
<feature type="binding site" evidence="8">
    <location>
        <position position="240"/>
    </location>
    <ligand>
        <name>IMP</name>
        <dbReference type="ChEBI" id="CHEBI:58053"/>
    </ligand>
</feature>
<dbReference type="Gene3D" id="3.40.440.10">
    <property type="entry name" value="Adenylosuccinate Synthetase, subunit A, domain 1"/>
    <property type="match status" value="1"/>
</dbReference>
<evidence type="ECO:0000256" key="2">
    <source>
        <dbReference type="ARBA" id="ARBA00022598"/>
    </source>
</evidence>
<comment type="catalytic activity">
    <reaction evidence="8 10">
        <text>IMP + L-aspartate + GTP = N(6)-(1,2-dicarboxyethyl)-AMP + GDP + phosphate + 2 H(+)</text>
        <dbReference type="Rhea" id="RHEA:15753"/>
        <dbReference type="ChEBI" id="CHEBI:15378"/>
        <dbReference type="ChEBI" id="CHEBI:29991"/>
        <dbReference type="ChEBI" id="CHEBI:37565"/>
        <dbReference type="ChEBI" id="CHEBI:43474"/>
        <dbReference type="ChEBI" id="CHEBI:57567"/>
        <dbReference type="ChEBI" id="CHEBI:58053"/>
        <dbReference type="ChEBI" id="CHEBI:58189"/>
        <dbReference type="EC" id="6.3.4.4"/>
    </reaction>
</comment>
<dbReference type="PANTHER" id="PTHR11846:SF0">
    <property type="entry name" value="ADENYLOSUCCINATE SYNTHETASE"/>
    <property type="match status" value="1"/>
</dbReference>
<protein>
    <recommendedName>
        <fullName evidence="8 10">Adenylosuccinate synthetase</fullName>
        <shortName evidence="8">AMPSase</shortName>
        <shortName evidence="8">AdSS</shortName>
        <ecNumber evidence="8 10">6.3.4.4</ecNumber>
    </recommendedName>
    <alternativeName>
        <fullName evidence="8">IMP--aspartate ligase</fullName>
    </alternativeName>
</protein>
<dbReference type="InterPro" id="IPR001114">
    <property type="entry name" value="Adenylosuccinate_synthetase"/>
</dbReference>
<dbReference type="KEGG" id="acan:ACA1_182320"/>
<dbReference type="PANTHER" id="PTHR11846">
    <property type="entry name" value="ADENYLOSUCCINATE SYNTHETASE"/>
    <property type="match status" value="1"/>
</dbReference>
<keyword evidence="3 8" id="KW-0479">Metal-binding</keyword>
<evidence type="ECO:0000256" key="6">
    <source>
        <dbReference type="ARBA" id="ARBA00022842"/>
    </source>
</evidence>
<keyword evidence="5 8" id="KW-0658">Purine biosynthesis</keyword>
<feature type="binding site" evidence="8">
    <location>
        <position position="345"/>
    </location>
    <ligand>
        <name>IMP</name>
        <dbReference type="ChEBI" id="CHEBI:58053"/>
    </ligand>
</feature>
<feature type="binding site" evidence="8">
    <location>
        <position position="330"/>
    </location>
    <ligand>
        <name>IMP</name>
        <dbReference type="ChEBI" id="CHEBI:58053"/>
    </ligand>
</feature>
<dbReference type="FunFam" id="3.90.170.10:FF:000001">
    <property type="entry name" value="Adenylosuccinate synthetase"/>
    <property type="match status" value="1"/>
</dbReference>
<comment type="subcellular location">
    <subcellularLocation>
        <location evidence="8">Cytoplasm</location>
    </subcellularLocation>
</comment>
<dbReference type="NCBIfam" id="TIGR00184">
    <property type="entry name" value="purA"/>
    <property type="match status" value="1"/>
</dbReference>
<keyword evidence="8" id="KW-0963">Cytoplasm</keyword>
<feature type="binding site" evidence="8">
    <location>
        <begin position="147"/>
        <end position="149"/>
    </location>
    <ligand>
        <name>GTP</name>
        <dbReference type="ChEBI" id="CHEBI:37565"/>
    </ligand>
</feature>
<dbReference type="Proteomes" id="UP000011083">
    <property type="component" value="Unassembled WGS sequence"/>
</dbReference>
<dbReference type="STRING" id="1257118.L8H841"/>
<evidence type="ECO:0000313" key="13">
    <source>
        <dbReference type="Proteomes" id="UP000011083"/>
    </source>
</evidence>
<evidence type="ECO:0000313" key="12">
    <source>
        <dbReference type="EMBL" id="ELR21330.1"/>
    </source>
</evidence>
<sequence length="533" mass="57754">MRAFFGSTSPSAARCAVGQEISNISHAHTISFPFFWASQAGRTAVLSRNLAARNYSTATSTTTTEEAAPAAAVATPAAEAVEKPKVEEPKPATPKVEKKGNISRVAAEQVIAVMGGQWGDEGKGKLVDVLGANFDIIARCAGGSNAGHTVIVEGKKYAFHLLPSGILHERPVCLIGNGTVVHVPTLLKELTSLDEKGVNYKGRVKLSDRAHVVFDFHQQIDAFLEDAAKKGNKDGSIGTTRKGIGPAYGAKIGRVGIRVGDLRFPDTLPEKLTKLVEYYQRSFPLEVNLNHEIEAYKAFAHKLQPMIVDSVHYINKAYGEGKRIMVEGANATMLDIDFGTWPYVTSSNASIGGAVTGLGLAPSKIDGVIGIVKAYTTRVGAGPFPTELKDDLGESIRKIGHEFGTTTGRPRRCGWLDAFAIKYAHMINNFTLLNLTKLDVLSDLDEIKIATSYKYNGEHLASYPSNLEILDQVEVEYETLPGWKKDVSGVRYFEDLPAEARKYVERVEQLVGCPIGWVGVGPGREAMAIRKPK</sequence>
<reference evidence="12 13" key="1">
    <citation type="journal article" date="2013" name="Genome Biol.">
        <title>Genome of Acanthamoeba castellanii highlights extensive lateral gene transfer and early evolution of tyrosine kinase signaling.</title>
        <authorList>
            <person name="Clarke M."/>
            <person name="Lohan A.J."/>
            <person name="Liu B."/>
            <person name="Lagkouvardos I."/>
            <person name="Roy S."/>
            <person name="Zafar N."/>
            <person name="Bertelli C."/>
            <person name="Schilde C."/>
            <person name="Kianianmomeni A."/>
            <person name="Burglin T.R."/>
            <person name="Frech C."/>
            <person name="Turcotte B."/>
            <person name="Kopec K.O."/>
            <person name="Synnott J.M."/>
            <person name="Choo C."/>
            <person name="Paponov I."/>
            <person name="Finkler A."/>
            <person name="Soon Heng Tan C."/>
            <person name="Hutchins A.P."/>
            <person name="Weinmeier T."/>
            <person name="Rattei T."/>
            <person name="Chu J.S."/>
            <person name="Gimenez G."/>
            <person name="Irimia M."/>
            <person name="Rigden D.J."/>
            <person name="Fitzpatrick D.A."/>
            <person name="Lorenzo-Morales J."/>
            <person name="Bateman A."/>
            <person name="Chiu C.H."/>
            <person name="Tang P."/>
            <person name="Hegemann P."/>
            <person name="Fromm H."/>
            <person name="Raoult D."/>
            <person name="Greub G."/>
            <person name="Miranda-Saavedra D."/>
            <person name="Chen N."/>
            <person name="Nash P."/>
            <person name="Ginger M.L."/>
            <person name="Horn M."/>
            <person name="Schaap P."/>
            <person name="Caler L."/>
            <person name="Loftus B."/>
        </authorList>
    </citation>
    <scope>NUCLEOTIDE SEQUENCE [LARGE SCALE GENOMIC DNA]</scope>
    <source>
        <strain evidence="12 13">Neff</strain>
    </source>
</reference>
<dbReference type="EMBL" id="KB007904">
    <property type="protein sequence ID" value="ELR21330.1"/>
    <property type="molecule type" value="Genomic_DNA"/>
</dbReference>
<dbReference type="GO" id="GO:0005525">
    <property type="term" value="F:GTP binding"/>
    <property type="evidence" value="ECO:0007669"/>
    <property type="project" value="UniProtKB-UniRule"/>
</dbReference>
<feature type="region of interest" description="Disordered" evidence="11">
    <location>
        <begin position="58"/>
        <end position="98"/>
    </location>
</feature>
<dbReference type="GO" id="GO:0004019">
    <property type="term" value="F:adenylosuccinate synthase activity"/>
    <property type="evidence" value="ECO:0007669"/>
    <property type="project" value="UniProtKB-UniRule"/>
</dbReference>
<feature type="binding site" evidence="8">
    <location>
        <position position="409"/>
    </location>
    <ligand>
        <name>IMP</name>
        <dbReference type="ChEBI" id="CHEBI:58053"/>
    </ligand>
</feature>
<dbReference type="PROSITE" id="PS00513">
    <property type="entry name" value="ADENYLOSUCCIN_SYN_2"/>
    <property type="match status" value="1"/>
</dbReference>
<comment type="function">
    <text evidence="10">Plays an important role in the de novo pathway of purine nucleotide biosynthesis.</text>
</comment>
<evidence type="ECO:0000256" key="11">
    <source>
        <dbReference type="SAM" id="MobiDB-lite"/>
    </source>
</evidence>
<proteinExistence type="inferred from homology"/>
<feature type="active site" description="Proton donor" evidence="8">
    <location>
        <position position="148"/>
    </location>
</feature>
<dbReference type="InterPro" id="IPR027417">
    <property type="entry name" value="P-loop_NTPase"/>
</dbReference>
<comment type="cofactor">
    <cofactor evidence="8">
        <name>Mg(2+)</name>
        <dbReference type="ChEBI" id="CHEBI:18420"/>
    </cofactor>
    <text evidence="8">Binds 1 Mg(2+) ion per subunit.</text>
</comment>
<dbReference type="VEuPathDB" id="AmoebaDB:ACA1_182320"/>
<dbReference type="GO" id="GO:0000287">
    <property type="term" value="F:magnesium ion binding"/>
    <property type="evidence" value="ECO:0007669"/>
    <property type="project" value="UniProtKB-UniRule"/>
</dbReference>
<comment type="similarity">
    <text evidence="8 10">Belongs to the adenylosuccinate synthetase family.</text>
</comment>
<dbReference type="SMART" id="SM00788">
    <property type="entry name" value="Adenylsucc_synt"/>
    <property type="match status" value="1"/>
</dbReference>
<dbReference type="GO" id="GO:0046040">
    <property type="term" value="P:IMP metabolic process"/>
    <property type="evidence" value="ECO:0007669"/>
    <property type="project" value="TreeGrafter"/>
</dbReference>
<comment type="function">
    <text evidence="8">Plays an important role in the de novo pathway and in the salvage pathway of purine nucleotide biosynthesis. Catalyzes the first commited step in the biosynthesis of AMP from IMP.</text>
</comment>
<keyword evidence="6 8" id="KW-0460">Magnesium</keyword>
<evidence type="ECO:0000256" key="8">
    <source>
        <dbReference type="HAMAP-Rule" id="MF_03125"/>
    </source>
</evidence>
<dbReference type="RefSeq" id="XP_004345874.1">
    <property type="nucleotide sequence ID" value="XM_004345824.1"/>
</dbReference>
<accession>L8H841</accession>
<dbReference type="GeneID" id="14922220"/>
<dbReference type="AlphaFoldDB" id="L8H841"/>
<dbReference type="InterPro" id="IPR042111">
    <property type="entry name" value="Adenylosuccinate_synth_dom3"/>
</dbReference>
<evidence type="ECO:0000256" key="1">
    <source>
        <dbReference type="ARBA" id="ARBA00011738"/>
    </source>
</evidence>
<feature type="active site" evidence="9">
    <location>
        <position position="251"/>
    </location>
</feature>
<evidence type="ECO:0000256" key="7">
    <source>
        <dbReference type="ARBA" id="ARBA00023134"/>
    </source>
</evidence>
<feature type="compositionally biased region" description="Low complexity" evidence="11">
    <location>
        <begin position="58"/>
        <end position="79"/>
    </location>
</feature>
<feature type="compositionally biased region" description="Basic and acidic residues" evidence="11">
    <location>
        <begin position="80"/>
        <end position="98"/>
    </location>
</feature>
<dbReference type="NCBIfam" id="NF002223">
    <property type="entry name" value="PRK01117.1"/>
    <property type="match status" value="1"/>
</dbReference>
<feature type="binding site" evidence="8">
    <location>
        <begin position="119"/>
        <end position="125"/>
    </location>
    <ligand>
        <name>GTP</name>
        <dbReference type="ChEBI" id="CHEBI:37565"/>
    </ligand>
</feature>
<feature type="binding site" evidence="8">
    <location>
        <position position="254"/>
    </location>
    <ligand>
        <name>IMP</name>
        <dbReference type="ChEBI" id="CHEBI:58053"/>
        <note>ligand shared between dimeric partners</note>
    </ligand>
</feature>
<comment type="subunit">
    <text evidence="1 8">Homodimer.</text>
</comment>
<dbReference type="InterPro" id="IPR042109">
    <property type="entry name" value="Adenylosuccinate_synth_dom1"/>
</dbReference>
<name>L8H841_ACACF</name>
<feature type="binding site" evidence="8">
    <location>
        <position position="120"/>
    </location>
    <ligand>
        <name>Mg(2+)</name>
        <dbReference type="ChEBI" id="CHEBI:18420"/>
    </ligand>
</feature>
<dbReference type="HAMAP" id="MF_00011">
    <property type="entry name" value="Adenylosucc_synth"/>
    <property type="match status" value="1"/>
</dbReference>
<evidence type="ECO:0000256" key="5">
    <source>
        <dbReference type="ARBA" id="ARBA00022755"/>
    </source>
</evidence>
<feature type="binding site" evidence="8">
    <location>
        <begin position="437"/>
        <end position="439"/>
    </location>
    <ligand>
        <name>GTP</name>
        <dbReference type="ChEBI" id="CHEBI:37565"/>
    </ligand>
</feature>
<feature type="binding site" evidence="8">
    <location>
        <begin position="120"/>
        <end position="123"/>
    </location>
    <ligand>
        <name>IMP</name>
        <dbReference type="ChEBI" id="CHEBI:58053"/>
    </ligand>
</feature>
<dbReference type="GO" id="GO:0005737">
    <property type="term" value="C:cytoplasm"/>
    <property type="evidence" value="ECO:0007669"/>
    <property type="project" value="UniProtKB-SubCell"/>
</dbReference>
<evidence type="ECO:0000256" key="10">
    <source>
        <dbReference type="RuleBase" id="RU000520"/>
    </source>
</evidence>
<dbReference type="Pfam" id="PF00709">
    <property type="entry name" value="Adenylsucc_synt"/>
    <property type="match status" value="1"/>
</dbReference>
<dbReference type="UniPathway" id="UPA00075">
    <property type="reaction ID" value="UER00335"/>
</dbReference>
<evidence type="ECO:0000256" key="9">
    <source>
        <dbReference type="PROSITE-ProRule" id="PRU10134"/>
    </source>
</evidence>
<gene>
    <name evidence="12" type="ORF">ACA1_182320</name>
</gene>
<evidence type="ECO:0000256" key="3">
    <source>
        <dbReference type="ARBA" id="ARBA00022723"/>
    </source>
</evidence>
<feature type="binding site" evidence="8">
    <location>
        <begin position="145"/>
        <end position="148"/>
    </location>
    <ligand>
        <name>IMP</name>
        <dbReference type="ChEBI" id="CHEBI:58053"/>
    </ligand>
</feature>
<dbReference type="CDD" id="cd03108">
    <property type="entry name" value="AdSS"/>
    <property type="match status" value="1"/>
</dbReference>
<evidence type="ECO:0000256" key="4">
    <source>
        <dbReference type="ARBA" id="ARBA00022741"/>
    </source>
</evidence>
<dbReference type="InterPro" id="IPR042110">
    <property type="entry name" value="Adenylosuccinate_synth_dom2"/>
</dbReference>
<dbReference type="SUPFAM" id="SSF52540">
    <property type="entry name" value="P-loop containing nucleoside triphosphate hydrolases"/>
    <property type="match status" value="1"/>
</dbReference>
<keyword evidence="13" id="KW-1185">Reference proteome</keyword>
<feature type="binding site" evidence="8">
    <location>
        <begin position="405"/>
        <end position="411"/>
    </location>
    <ligand>
        <name>substrate</name>
    </ligand>
</feature>
<dbReference type="OMA" id="FHHAKPI"/>